<protein>
    <submittedName>
        <fullName evidence="1">Uncharacterized protein</fullName>
    </submittedName>
</protein>
<sequence length="265" mass="28810">MSLEPVRCDVPLAGRTQVERECRLKVREDASALRQLIRRARRLWRPPIEREITGGASVACTRLPMIVSCDPRLSGCGRRGIVAVGVGDPIIKTQHPLSVVAVVDLHLPPAAVSPHLSRRRGCRRVIVAAGVSRRILSLEKPAVPVRALGRQHHLISRDAGLSRDRRCSVVVAAGVQGEADEKVDQPAGVLINLHHIDRACTAAASYSGGLALVGEEDAHALMVKVSIISRRRRLHPRYVCCCCRWGMEARKRAEGDGGGGIDPFL</sequence>
<dbReference type="Proteomes" id="UP000652761">
    <property type="component" value="Unassembled WGS sequence"/>
</dbReference>
<gene>
    <name evidence="1" type="ORF">Taro_045789</name>
</gene>
<dbReference type="AlphaFoldDB" id="A0A843WXV2"/>
<accession>A0A843WXV2</accession>
<proteinExistence type="predicted"/>
<organism evidence="1 2">
    <name type="scientific">Colocasia esculenta</name>
    <name type="common">Wild taro</name>
    <name type="synonym">Arum esculentum</name>
    <dbReference type="NCBI Taxonomy" id="4460"/>
    <lineage>
        <taxon>Eukaryota</taxon>
        <taxon>Viridiplantae</taxon>
        <taxon>Streptophyta</taxon>
        <taxon>Embryophyta</taxon>
        <taxon>Tracheophyta</taxon>
        <taxon>Spermatophyta</taxon>
        <taxon>Magnoliopsida</taxon>
        <taxon>Liliopsida</taxon>
        <taxon>Araceae</taxon>
        <taxon>Aroideae</taxon>
        <taxon>Colocasieae</taxon>
        <taxon>Colocasia</taxon>
    </lineage>
</organism>
<keyword evidence="2" id="KW-1185">Reference proteome</keyword>
<evidence type="ECO:0000313" key="2">
    <source>
        <dbReference type="Proteomes" id="UP000652761"/>
    </source>
</evidence>
<name>A0A843WXV2_COLES</name>
<comment type="caution">
    <text evidence="1">The sequence shown here is derived from an EMBL/GenBank/DDBJ whole genome shotgun (WGS) entry which is preliminary data.</text>
</comment>
<reference evidence="1" key="1">
    <citation type="submission" date="2017-07" db="EMBL/GenBank/DDBJ databases">
        <title>Taro Niue Genome Assembly and Annotation.</title>
        <authorList>
            <person name="Atibalentja N."/>
            <person name="Keating K."/>
            <person name="Fields C.J."/>
        </authorList>
    </citation>
    <scope>NUCLEOTIDE SEQUENCE</scope>
    <source>
        <strain evidence="1">Niue_2</strain>
        <tissue evidence="1">Leaf</tissue>
    </source>
</reference>
<dbReference type="EMBL" id="NMUH01005480">
    <property type="protein sequence ID" value="MQM12866.1"/>
    <property type="molecule type" value="Genomic_DNA"/>
</dbReference>
<evidence type="ECO:0000313" key="1">
    <source>
        <dbReference type="EMBL" id="MQM12866.1"/>
    </source>
</evidence>